<sequence length="160" mass="17666">MPIVLTRIDNRLIHGQVAVSWCSEVNANLIVVVDDKVCGDKTQQLLLDMAAPHGVGTRYFSIEEAIKKLPKAGPNQNIFLIVRDVSIIIKLIKGGIPIKEVNVGNMHFKEGKKQISSAISVDEEDIKAFKKLGEMGIKCEAKRVPTENGTDMMKLIKEAE</sequence>
<dbReference type="Gene3D" id="3.40.35.10">
    <property type="entry name" value="Phosphotransferase system, sorbose subfamily IIB component"/>
    <property type="match status" value="1"/>
</dbReference>
<feature type="modified residue" description="N6-acetyllysine" evidence="9">
    <location>
        <position position="71"/>
    </location>
</feature>
<organism evidence="11 12">
    <name type="scientific">Acidilutibacter cellobiosedens</name>
    <dbReference type="NCBI Taxonomy" id="2507161"/>
    <lineage>
        <taxon>Bacteria</taxon>
        <taxon>Bacillati</taxon>
        <taxon>Bacillota</taxon>
        <taxon>Tissierellia</taxon>
        <taxon>Tissierellales</taxon>
        <taxon>Acidilutibacteraceae</taxon>
        <taxon>Acidilutibacter</taxon>
    </lineage>
</organism>
<reference evidence="12" key="1">
    <citation type="submission" date="2019-01" db="EMBL/GenBank/DDBJ databases">
        <title>Draft genomes of a novel of Sporanaerobacter strains.</title>
        <authorList>
            <person name="Ma S."/>
        </authorList>
    </citation>
    <scope>NUCLEOTIDE SEQUENCE [LARGE SCALE GENOMIC DNA]</scope>
    <source>
        <strain evidence="12">NJN-17</strain>
    </source>
</reference>
<gene>
    <name evidence="11" type="ORF">EQM13_13885</name>
</gene>
<dbReference type="AlphaFoldDB" id="A0A410QF83"/>
<evidence type="ECO:0000256" key="6">
    <source>
        <dbReference type="ARBA" id="ARBA00022683"/>
    </source>
</evidence>
<keyword evidence="7" id="KW-0418">Kinase</keyword>
<feature type="active site" description="Pros-phosphohistidine intermediate; for EIIB activity" evidence="8">
    <location>
        <position position="14"/>
    </location>
</feature>
<proteinExistence type="predicted"/>
<evidence type="ECO:0000256" key="4">
    <source>
        <dbReference type="ARBA" id="ARBA00022597"/>
    </source>
</evidence>
<dbReference type="PROSITE" id="PS51101">
    <property type="entry name" value="PTS_EIIB_TYPE_4"/>
    <property type="match status" value="1"/>
</dbReference>
<keyword evidence="3" id="KW-0963">Cytoplasm</keyword>
<dbReference type="GO" id="GO:0016301">
    <property type="term" value="F:kinase activity"/>
    <property type="evidence" value="ECO:0007669"/>
    <property type="project" value="UniProtKB-KW"/>
</dbReference>
<dbReference type="NCBIfam" id="TIGR00854">
    <property type="entry name" value="pts-sorbose"/>
    <property type="match status" value="1"/>
</dbReference>
<dbReference type="OrthoDB" id="9788818at2"/>
<comment type="subcellular location">
    <subcellularLocation>
        <location evidence="1">Cytoplasm</location>
    </subcellularLocation>
</comment>
<evidence type="ECO:0000259" key="10">
    <source>
        <dbReference type="PROSITE" id="PS51101"/>
    </source>
</evidence>
<evidence type="ECO:0000256" key="1">
    <source>
        <dbReference type="ARBA" id="ARBA00004496"/>
    </source>
</evidence>
<dbReference type="EMBL" id="CP035282">
    <property type="protein sequence ID" value="QAT62576.1"/>
    <property type="molecule type" value="Genomic_DNA"/>
</dbReference>
<evidence type="ECO:0000256" key="9">
    <source>
        <dbReference type="PIRSR" id="PIRSR618455-2"/>
    </source>
</evidence>
<evidence type="ECO:0000313" key="11">
    <source>
        <dbReference type="EMBL" id="QAT62576.1"/>
    </source>
</evidence>
<name>A0A410QF83_9FIRM</name>
<dbReference type="GO" id="GO:0008982">
    <property type="term" value="F:protein-N(PI)-phosphohistidine-sugar phosphotransferase activity"/>
    <property type="evidence" value="ECO:0007669"/>
    <property type="project" value="InterPro"/>
</dbReference>
<dbReference type="GO" id="GO:0005737">
    <property type="term" value="C:cytoplasm"/>
    <property type="evidence" value="ECO:0007669"/>
    <property type="project" value="UniProtKB-SubCell"/>
</dbReference>
<evidence type="ECO:0000256" key="8">
    <source>
        <dbReference type="PIRSR" id="PIRSR618455-1"/>
    </source>
</evidence>
<dbReference type="InterPro" id="IPR018455">
    <property type="entry name" value="PTS_IIB_sorbose-sp_subgr"/>
</dbReference>
<keyword evidence="2" id="KW-0813">Transport</keyword>
<accession>A0A410QF83</accession>
<dbReference type="SUPFAM" id="SSF52728">
    <property type="entry name" value="PTS IIb component"/>
    <property type="match status" value="1"/>
</dbReference>
<dbReference type="KEGG" id="spoa:EQM13_13885"/>
<dbReference type="GO" id="GO:0009401">
    <property type="term" value="P:phosphoenolpyruvate-dependent sugar phosphotransferase system"/>
    <property type="evidence" value="ECO:0007669"/>
    <property type="project" value="UniProtKB-KW"/>
</dbReference>
<dbReference type="Pfam" id="PF03830">
    <property type="entry name" value="PTSIIB_sorb"/>
    <property type="match status" value="1"/>
</dbReference>
<dbReference type="RefSeq" id="WP_128753014.1">
    <property type="nucleotide sequence ID" value="NZ_CP035282.1"/>
</dbReference>
<dbReference type="InterPro" id="IPR036667">
    <property type="entry name" value="PTS_IIB_sorbose-sp_sf"/>
</dbReference>
<feature type="domain" description="PTS EIIB type-4" evidence="10">
    <location>
        <begin position="1"/>
        <end position="160"/>
    </location>
</feature>
<keyword evidence="5" id="KW-0808">Transferase</keyword>
<evidence type="ECO:0000256" key="3">
    <source>
        <dbReference type="ARBA" id="ARBA00022490"/>
    </source>
</evidence>
<keyword evidence="12" id="KW-1185">Reference proteome</keyword>
<evidence type="ECO:0000256" key="7">
    <source>
        <dbReference type="ARBA" id="ARBA00022777"/>
    </source>
</evidence>
<dbReference type="Proteomes" id="UP000287969">
    <property type="component" value="Chromosome"/>
</dbReference>
<protein>
    <submittedName>
        <fullName evidence="11">PTS mannose/fructose/sorbose transporter subunit IIB</fullName>
    </submittedName>
</protein>
<evidence type="ECO:0000256" key="2">
    <source>
        <dbReference type="ARBA" id="ARBA00022448"/>
    </source>
</evidence>
<evidence type="ECO:0000313" key="12">
    <source>
        <dbReference type="Proteomes" id="UP000287969"/>
    </source>
</evidence>
<dbReference type="InterPro" id="IPR004720">
    <property type="entry name" value="PTS_IIB_sorbose-sp"/>
</dbReference>
<feature type="modified residue" description="Phosphohistidine; by EIIA" evidence="9">
    <location>
        <position position="14"/>
    </location>
</feature>
<keyword evidence="6" id="KW-0598">Phosphotransferase system</keyword>
<keyword evidence="4" id="KW-0762">Sugar transport</keyword>
<evidence type="ECO:0000256" key="5">
    <source>
        <dbReference type="ARBA" id="ARBA00022679"/>
    </source>
</evidence>